<organism evidence="1 2">
    <name type="scientific">Melia azedarach</name>
    <name type="common">Chinaberry tree</name>
    <dbReference type="NCBI Taxonomy" id="155640"/>
    <lineage>
        <taxon>Eukaryota</taxon>
        <taxon>Viridiplantae</taxon>
        <taxon>Streptophyta</taxon>
        <taxon>Embryophyta</taxon>
        <taxon>Tracheophyta</taxon>
        <taxon>Spermatophyta</taxon>
        <taxon>Magnoliopsida</taxon>
        <taxon>eudicotyledons</taxon>
        <taxon>Gunneridae</taxon>
        <taxon>Pentapetalae</taxon>
        <taxon>rosids</taxon>
        <taxon>malvids</taxon>
        <taxon>Sapindales</taxon>
        <taxon>Meliaceae</taxon>
        <taxon>Melia</taxon>
    </lineage>
</organism>
<comment type="caution">
    <text evidence="1">The sequence shown here is derived from an EMBL/GenBank/DDBJ whole genome shotgun (WGS) entry which is preliminary data.</text>
</comment>
<keyword evidence="2" id="KW-1185">Reference proteome</keyword>
<dbReference type="Proteomes" id="UP001164539">
    <property type="component" value="Chromosome 2"/>
</dbReference>
<accession>A0ACC1YSE9</accession>
<name>A0ACC1YSE9_MELAZ</name>
<gene>
    <name evidence="1" type="ORF">OWV82_005017</name>
</gene>
<sequence>MAVSLLAHEVSDLCLGKPALRALSISATIADALSVLKNSDENFISVWDCQHKLASTGFEGNNDVCECQCVGKVCMVDVICYLCKDKNLLSPADALKASVSVLLPKIPGLVMRVEPSCSLLEAIDLMLEGAQNLVVPIKNKLSSRRKQLQKLSPISPTNHNGREFCWLTQEDVIRFILSSIGLFSPIPALSIDSLGIISTDVNAVDYHSPATLALEAISRSLIDQTSLAVVDSDGILIGEISPLTLGCCDETVAAAITTLSAGDLMAYIDCGGPPEYLVRVVKERLKEKGLEGMLEHFNVSSNLLSYLSTSSSSDDESVVAPKLTRSGKHSRSISYSARMVRRAEAIVGHTKSSLVAVMIQALAHRVNYVWVIEDDSSLVGIVTFSDMLKVFREHLESMA</sequence>
<protein>
    <submittedName>
        <fullName evidence="1">CBS domain-containing CBSX5-like protein</fullName>
    </submittedName>
</protein>
<dbReference type="EMBL" id="CM051395">
    <property type="protein sequence ID" value="KAJ4726279.1"/>
    <property type="molecule type" value="Genomic_DNA"/>
</dbReference>
<evidence type="ECO:0000313" key="1">
    <source>
        <dbReference type="EMBL" id="KAJ4726279.1"/>
    </source>
</evidence>
<proteinExistence type="predicted"/>
<evidence type="ECO:0000313" key="2">
    <source>
        <dbReference type="Proteomes" id="UP001164539"/>
    </source>
</evidence>
<reference evidence="1 2" key="1">
    <citation type="journal article" date="2023" name="Science">
        <title>Complex scaffold remodeling in plant triterpene biosynthesis.</title>
        <authorList>
            <person name="De La Pena R."/>
            <person name="Hodgson H."/>
            <person name="Liu J.C."/>
            <person name="Stephenson M.J."/>
            <person name="Martin A.C."/>
            <person name="Owen C."/>
            <person name="Harkess A."/>
            <person name="Leebens-Mack J."/>
            <person name="Jimenez L.E."/>
            <person name="Osbourn A."/>
            <person name="Sattely E.S."/>
        </authorList>
    </citation>
    <scope>NUCLEOTIDE SEQUENCE [LARGE SCALE GENOMIC DNA]</scope>
    <source>
        <strain evidence="2">cv. JPN11</strain>
        <tissue evidence="1">Leaf</tissue>
    </source>
</reference>